<dbReference type="CDD" id="cd06261">
    <property type="entry name" value="TM_PBP2"/>
    <property type="match status" value="1"/>
</dbReference>
<dbReference type="GO" id="GO:0055085">
    <property type="term" value="P:transmembrane transport"/>
    <property type="evidence" value="ECO:0007669"/>
    <property type="project" value="InterPro"/>
</dbReference>
<dbReference type="InterPro" id="IPR035906">
    <property type="entry name" value="MetI-like_sf"/>
</dbReference>
<dbReference type="RefSeq" id="WP_179699649.1">
    <property type="nucleotide sequence ID" value="NZ_BAAAHA010000004.1"/>
</dbReference>
<dbReference type="SUPFAM" id="SSF161098">
    <property type="entry name" value="MetI-like"/>
    <property type="match status" value="1"/>
</dbReference>
<dbReference type="PROSITE" id="PS50928">
    <property type="entry name" value="ABC_TM1"/>
    <property type="match status" value="1"/>
</dbReference>
<comment type="similarity">
    <text evidence="7">Belongs to the binding-protein-dependent transport system permease family.</text>
</comment>
<comment type="caution">
    <text evidence="9">The sequence shown here is derived from an EMBL/GenBank/DDBJ whole genome shotgun (WGS) entry which is preliminary data.</text>
</comment>
<dbReference type="InterPro" id="IPR000515">
    <property type="entry name" value="MetI-like"/>
</dbReference>
<dbReference type="EMBL" id="JACCHJ010000001">
    <property type="protein sequence ID" value="NYK08600.1"/>
    <property type="molecule type" value="Genomic_DNA"/>
</dbReference>
<evidence type="ECO:0000256" key="4">
    <source>
        <dbReference type="ARBA" id="ARBA00022692"/>
    </source>
</evidence>
<keyword evidence="4 7" id="KW-0812">Transmembrane</keyword>
<gene>
    <name evidence="9" type="ORF">HNR14_000481</name>
</gene>
<comment type="subcellular location">
    <subcellularLocation>
        <location evidence="1 7">Cell membrane</location>
        <topology evidence="1 7">Multi-pass membrane protein</topology>
    </subcellularLocation>
</comment>
<keyword evidence="3" id="KW-1003">Cell membrane</keyword>
<dbReference type="Proteomes" id="UP000521075">
    <property type="component" value="Unassembled WGS sequence"/>
</dbReference>
<feature type="transmembrane region" description="Helical" evidence="7">
    <location>
        <begin position="186"/>
        <end position="211"/>
    </location>
</feature>
<protein>
    <submittedName>
        <fullName evidence="9">ABC-type glycerol-3-phosphate transport system permease component</fullName>
    </submittedName>
</protein>
<dbReference type="Gene3D" id="1.10.3720.10">
    <property type="entry name" value="MetI-like"/>
    <property type="match status" value="1"/>
</dbReference>
<dbReference type="PANTHER" id="PTHR43744:SF8">
    <property type="entry name" value="SN-GLYCEROL-3-PHOSPHATE TRANSPORT SYSTEM PERMEASE PROTEIN UGPE"/>
    <property type="match status" value="1"/>
</dbReference>
<dbReference type="Pfam" id="PF00528">
    <property type="entry name" value="BPD_transp_1"/>
    <property type="match status" value="1"/>
</dbReference>
<evidence type="ECO:0000256" key="1">
    <source>
        <dbReference type="ARBA" id="ARBA00004651"/>
    </source>
</evidence>
<evidence type="ECO:0000313" key="9">
    <source>
        <dbReference type="EMBL" id="NYK08600.1"/>
    </source>
</evidence>
<keyword evidence="10" id="KW-1185">Reference proteome</keyword>
<accession>A0A853DR68</accession>
<keyword evidence="5 7" id="KW-1133">Transmembrane helix</keyword>
<organism evidence="9 10">
    <name type="scientific">Leifsonia naganoensis</name>
    <dbReference type="NCBI Taxonomy" id="150025"/>
    <lineage>
        <taxon>Bacteria</taxon>
        <taxon>Bacillati</taxon>
        <taxon>Actinomycetota</taxon>
        <taxon>Actinomycetes</taxon>
        <taxon>Micrococcales</taxon>
        <taxon>Microbacteriaceae</taxon>
        <taxon>Leifsonia</taxon>
    </lineage>
</organism>
<keyword evidence="6 7" id="KW-0472">Membrane</keyword>
<evidence type="ECO:0000313" key="10">
    <source>
        <dbReference type="Proteomes" id="UP000521075"/>
    </source>
</evidence>
<feature type="transmembrane region" description="Helical" evidence="7">
    <location>
        <begin position="16"/>
        <end position="36"/>
    </location>
</feature>
<dbReference type="AlphaFoldDB" id="A0A853DR68"/>
<sequence length="279" mass="29811">MSETSATLNKRARTPVFVLLLVLALTIAYPVVLMALSSLRTKADYLKNPFGLPGAITFDNFVNLINNYGIGRAAMNSLFVVTTGVALVLVLATLAAYALAKLPVPGAKYINASFVSVMLIPSQVLIIPIYLMLSKLHLVGEFGGIILVYVATGLPFAVFFLTLSFKAIPDQVLEAARLDGAGFLRTMWSIVVPIGGAGIATLAVLQFLAMWNELIFAYVLLPDDTKMLLTPALTQIGTRFVSDQPLMAAGLLVTALPPTLLLAFTSKYVMKGMAVGVGR</sequence>
<feature type="transmembrane region" description="Helical" evidence="7">
    <location>
        <begin position="78"/>
        <end position="100"/>
    </location>
</feature>
<evidence type="ECO:0000256" key="5">
    <source>
        <dbReference type="ARBA" id="ARBA00022989"/>
    </source>
</evidence>
<keyword evidence="2 7" id="KW-0813">Transport</keyword>
<name>A0A853DR68_9MICO</name>
<reference evidence="9 10" key="1">
    <citation type="submission" date="2020-07" db="EMBL/GenBank/DDBJ databases">
        <title>Sequencing the genomes of 1000 actinobacteria strains.</title>
        <authorList>
            <person name="Klenk H.-P."/>
        </authorList>
    </citation>
    <scope>NUCLEOTIDE SEQUENCE [LARGE SCALE GENOMIC DNA]</scope>
    <source>
        <strain evidence="9 10">DSM 15166</strain>
    </source>
</reference>
<evidence type="ECO:0000256" key="7">
    <source>
        <dbReference type="RuleBase" id="RU363032"/>
    </source>
</evidence>
<evidence type="ECO:0000259" key="8">
    <source>
        <dbReference type="PROSITE" id="PS50928"/>
    </source>
</evidence>
<evidence type="ECO:0000256" key="3">
    <source>
        <dbReference type="ARBA" id="ARBA00022475"/>
    </source>
</evidence>
<feature type="transmembrane region" description="Helical" evidence="7">
    <location>
        <begin position="112"/>
        <end position="133"/>
    </location>
</feature>
<feature type="transmembrane region" description="Helical" evidence="7">
    <location>
        <begin position="145"/>
        <end position="165"/>
    </location>
</feature>
<evidence type="ECO:0000256" key="2">
    <source>
        <dbReference type="ARBA" id="ARBA00022448"/>
    </source>
</evidence>
<dbReference type="PANTHER" id="PTHR43744">
    <property type="entry name" value="ABC TRANSPORTER PERMEASE PROTEIN MG189-RELATED-RELATED"/>
    <property type="match status" value="1"/>
</dbReference>
<dbReference type="GO" id="GO:0005886">
    <property type="term" value="C:plasma membrane"/>
    <property type="evidence" value="ECO:0007669"/>
    <property type="project" value="UniProtKB-SubCell"/>
</dbReference>
<feature type="transmembrane region" description="Helical" evidence="7">
    <location>
        <begin position="246"/>
        <end position="264"/>
    </location>
</feature>
<evidence type="ECO:0000256" key="6">
    <source>
        <dbReference type="ARBA" id="ARBA00023136"/>
    </source>
</evidence>
<proteinExistence type="inferred from homology"/>
<feature type="domain" description="ABC transmembrane type-1" evidence="8">
    <location>
        <begin position="74"/>
        <end position="265"/>
    </location>
</feature>